<reference evidence="2" key="1">
    <citation type="journal article" date="2021" name="Nat. Commun.">
        <title>Genomic analyses provide insights into spinach domestication and the genetic basis of agronomic traits.</title>
        <authorList>
            <person name="Cai X."/>
            <person name="Sun X."/>
            <person name="Xu C."/>
            <person name="Sun H."/>
            <person name="Wang X."/>
            <person name="Ge C."/>
            <person name="Zhang Z."/>
            <person name="Wang Q."/>
            <person name="Fei Z."/>
            <person name="Jiao C."/>
            <person name="Wang Q."/>
        </authorList>
    </citation>
    <scope>NUCLEOTIDE SEQUENCE [LARGE SCALE GENOMIC DNA]</scope>
    <source>
        <strain evidence="2">cv. Varoflay</strain>
    </source>
</reference>
<proteinExistence type="predicted"/>
<dbReference type="CDD" id="cd07438">
    <property type="entry name" value="PHP_HisPPase_AMP"/>
    <property type="match status" value="1"/>
</dbReference>
<dbReference type="InterPro" id="IPR004013">
    <property type="entry name" value="PHP_dom"/>
</dbReference>
<dbReference type="GO" id="GO:0035312">
    <property type="term" value="F:5'-3' DNA exonuclease activity"/>
    <property type="evidence" value="ECO:0000318"/>
    <property type="project" value="GO_Central"/>
</dbReference>
<reference evidence="3" key="2">
    <citation type="submission" date="2025-08" db="UniProtKB">
        <authorList>
            <consortium name="RefSeq"/>
        </authorList>
    </citation>
    <scope>IDENTIFICATION</scope>
    <source>
        <tissue evidence="3">Leaf</tissue>
    </source>
</reference>
<dbReference type="SUPFAM" id="SSF89550">
    <property type="entry name" value="PHP domain-like"/>
    <property type="match status" value="1"/>
</dbReference>
<gene>
    <name evidence="3" type="primary">LOC110799195</name>
</gene>
<dbReference type="InterPro" id="IPR052018">
    <property type="entry name" value="PHP_domain"/>
</dbReference>
<dbReference type="GO" id="GO:0004534">
    <property type="term" value="F:5'-3' RNA exonuclease activity"/>
    <property type="evidence" value="ECO:0000318"/>
    <property type="project" value="GO_Central"/>
</dbReference>
<dbReference type="RefSeq" id="XP_021860108.1">
    <property type="nucleotide sequence ID" value="XM_022004416.2"/>
</dbReference>
<dbReference type="PANTHER" id="PTHR42924">
    <property type="entry name" value="EXONUCLEASE"/>
    <property type="match status" value="1"/>
</dbReference>
<feature type="domain" description="Polymerase/histidinol phosphatase N-terminal" evidence="1">
    <location>
        <begin position="70"/>
        <end position="135"/>
    </location>
</feature>
<dbReference type="PANTHER" id="PTHR42924:SF3">
    <property type="entry name" value="POLYMERASE_HISTIDINOL PHOSPHATASE N-TERMINAL DOMAIN-CONTAINING PROTEIN"/>
    <property type="match status" value="1"/>
</dbReference>
<keyword evidence="2" id="KW-1185">Reference proteome</keyword>
<name>A0A9R0K736_SPIOL</name>
<dbReference type="KEGG" id="soe:110799195"/>
<dbReference type="InterPro" id="IPR003141">
    <property type="entry name" value="Pol/His_phosphatase_N"/>
</dbReference>
<sequence>MGENNKKKKKRGGAKRRMTAEQTLALKSVNEWVCLAQQSGNNNGDEDMGKGDDFLPETMRRAQVCEKVVFDLHSHSICSDGYLSPSALVEKAHQNGVKVLALTDHDTMSGIPEALEAACRFGIKIIPGVEISTVFSTRDSEFEEPVHILAYYSSCGPERFDEFDQFLTNIRDGRYVRAKNMLSKLNQLKKPVKWEHVIKIAGNGVAPGRLHVARALLEAGHVEDLKQAFDRYLYDGGPAYSKGSEPASEEAVQMICKTGGIAVLAHPWAFKNALPVVSRLKQAGLHGIEVYRSDGKLSVYNDLADAYGLLKMGGSDYHGRGGRFESSLGSVSLPVLAAHDFLKIARPIWRDAIRNILEQYIEDPSELNLNHITRFGIKRISTSNRAKDVINNYLRLWLTREEVQHADFEATMLKLCDIAVN</sequence>
<accession>A0A9R0K736</accession>
<dbReference type="SMART" id="SM00481">
    <property type="entry name" value="POLIIIAc"/>
    <property type="match status" value="1"/>
</dbReference>
<dbReference type="InterPro" id="IPR016195">
    <property type="entry name" value="Pol/histidinol_Pase-like"/>
</dbReference>
<dbReference type="Pfam" id="PF02811">
    <property type="entry name" value="PHP"/>
    <property type="match status" value="1"/>
</dbReference>
<dbReference type="GeneID" id="110799195"/>
<dbReference type="Gene3D" id="3.20.20.140">
    <property type="entry name" value="Metal-dependent hydrolases"/>
    <property type="match status" value="1"/>
</dbReference>
<evidence type="ECO:0000313" key="2">
    <source>
        <dbReference type="Proteomes" id="UP000813463"/>
    </source>
</evidence>
<dbReference type="OrthoDB" id="16564at2759"/>
<evidence type="ECO:0000259" key="1">
    <source>
        <dbReference type="SMART" id="SM00481"/>
    </source>
</evidence>
<evidence type="ECO:0000313" key="3">
    <source>
        <dbReference type="RefSeq" id="XP_021860108.1"/>
    </source>
</evidence>
<protein>
    <recommendedName>
        <fullName evidence="1">Polymerase/histidinol phosphatase N-terminal domain-containing protein</fullName>
    </recommendedName>
</protein>
<dbReference type="AlphaFoldDB" id="A0A9R0K736"/>
<dbReference type="Gene3D" id="1.10.150.650">
    <property type="match status" value="1"/>
</dbReference>
<organism evidence="2 3">
    <name type="scientific">Spinacia oleracea</name>
    <name type="common">Spinach</name>
    <dbReference type="NCBI Taxonomy" id="3562"/>
    <lineage>
        <taxon>Eukaryota</taxon>
        <taxon>Viridiplantae</taxon>
        <taxon>Streptophyta</taxon>
        <taxon>Embryophyta</taxon>
        <taxon>Tracheophyta</taxon>
        <taxon>Spermatophyta</taxon>
        <taxon>Magnoliopsida</taxon>
        <taxon>eudicotyledons</taxon>
        <taxon>Gunneridae</taxon>
        <taxon>Pentapetalae</taxon>
        <taxon>Caryophyllales</taxon>
        <taxon>Chenopodiaceae</taxon>
        <taxon>Chenopodioideae</taxon>
        <taxon>Anserineae</taxon>
        <taxon>Spinacia</taxon>
    </lineage>
</organism>
<dbReference type="Proteomes" id="UP000813463">
    <property type="component" value="Chromosome 4"/>
</dbReference>
<dbReference type="FunFam" id="1.10.150.650:FF:000002">
    <property type="entry name" value="PHP domain-containing protein"/>
    <property type="match status" value="1"/>
</dbReference>